<dbReference type="PROSITE" id="PS50889">
    <property type="entry name" value="S4"/>
    <property type="match status" value="1"/>
</dbReference>
<evidence type="ECO:0000313" key="4">
    <source>
        <dbReference type="Proteomes" id="UP000717624"/>
    </source>
</evidence>
<evidence type="ECO:0000313" key="3">
    <source>
        <dbReference type="EMBL" id="MBM7589338.1"/>
    </source>
</evidence>
<dbReference type="Gene3D" id="3.30.1370.160">
    <property type="match status" value="1"/>
</dbReference>
<feature type="domain" description="RNA-binding S4" evidence="2">
    <location>
        <begin position="181"/>
        <end position="238"/>
    </location>
</feature>
<dbReference type="InterPro" id="IPR012677">
    <property type="entry name" value="Nucleotide-bd_a/b_plait_sf"/>
</dbReference>
<dbReference type="Gene3D" id="3.10.290.10">
    <property type="entry name" value="RNA-binding S4 domain"/>
    <property type="match status" value="1"/>
</dbReference>
<dbReference type="Pfam" id="PF21278">
    <property type="entry name" value="YlmH_1st"/>
    <property type="match status" value="1"/>
</dbReference>
<dbReference type="InterPro" id="IPR040591">
    <property type="entry name" value="RqcP2_RBD"/>
</dbReference>
<dbReference type="CDD" id="cd00165">
    <property type="entry name" value="S4"/>
    <property type="match status" value="1"/>
</dbReference>
<comment type="caution">
    <text evidence="3">The sequence shown here is derived from an EMBL/GenBank/DDBJ whole genome shotgun (WGS) entry which is preliminary data.</text>
</comment>
<dbReference type="InterPro" id="IPR036986">
    <property type="entry name" value="S4_RNA-bd_sf"/>
</dbReference>
<dbReference type="Gene3D" id="3.30.70.330">
    <property type="match status" value="1"/>
</dbReference>
<evidence type="ECO:0000256" key="1">
    <source>
        <dbReference type="PROSITE-ProRule" id="PRU00182"/>
    </source>
</evidence>
<dbReference type="GO" id="GO:0003723">
    <property type="term" value="F:RNA binding"/>
    <property type="evidence" value="ECO:0007669"/>
    <property type="project" value="UniProtKB-KW"/>
</dbReference>
<gene>
    <name evidence="3" type="ORF">JOD01_000936</name>
</gene>
<dbReference type="Pfam" id="PF17774">
    <property type="entry name" value="YlmH_RBD"/>
    <property type="match status" value="1"/>
</dbReference>
<accession>A0A939BRD0</accession>
<sequence length="257" mass="29094">MSLYDHFRKEEWPFVERAIELLTLVESKQVSRLTDFLDPRQLFIFQSVHSQVSGVQIAADGGYDGAERVRVLLYPEYWTVERQDFQLAMLEIEADQRFIKLEHRDVMGAFLHIGLKREKFGDILLAEGTAQVVLAAEIVDFVRAQISHIHRVPVQLTERSLEDIRPTVPALIEKQVTVASPRIDALIGEVYHLSRAKALVPIRAGKVKVNWKVAEDPSHQIEAGDILSVAGFGRFQVLEVSGTTRTGRQRIKVGIFA</sequence>
<proteinExistence type="predicted"/>
<protein>
    <submittedName>
        <fullName evidence="3">RNA-binding protein YlmH</fullName>
    </submittedName>
</protein>
<dbReference type="SUPFAM" id="SSF55174">
    <property type="entry name" value="Alpha-L RNA-binding motif"/>
    <property type="match status" value="1"/>
</dbReference>
<name>A0A939BRD0_9BACL</name>
<keyword evidence="1" id="KW-0694">RNA-binding</keyword>
<organism evidence="3 4">
    <name type="scientific">Brevibacillus fulvus</name>
    <dbReference type="NCBI Taxonomy" id="1125967"/>
    <lineage>
        <taxon>Bacteria</taxon>
        <taxon>Bacillati</taxon>
        <taxon>Bacillota</taxon>
        <taxon>Bacilli</taxon>
        <taxon>Bacillales</taxon>
        <taxon>Paenibacillaceae</taxon>
        <taxon>Brevibacillus</taxon>
    </lineage>
</organism>
<dbReference type="RefSeq" id="WP_204517065.1">
    <property type="nucleotide sequence ID" value="NZ_BAABIN010000015.1"/>
</dbReference>
<dbReference type="EMBL" id="JAFBEB010000002">
    <property type="protein sequence ID" value="MBM7589338.1"/>
    <property type="molecule type" value="Genomic_DNA"/>
</dbReference>
<dbReference type="InterPro" id="IPR002942">
    <property type="entry name" value="S4_RNA-bd"/>
</dbReference>
<dbReference type="AlphaFoldDB" id="A0A939BRD0"/>
<dbReference type="SMART" id="SM00363">
    <property type="entry name" value="S4"/>
    <property type="match status" value="1"/>
</dbReference>
<dbReference type="InterPro" id="IPR048443">
    <property type="entry name" value="RqcP2_N"/>
</dbReference>
<evidence type="ECO:0000259" key="2">
    <source>
        <dbReference type="SMART" id="SM00363"/>
    </source>
</evidence>
<dbReference type="Proteomes" id="UP000717624">
    <property type="component" value="Unassembled WGS sequence"/>
</dbReference>
<dbReference type="Pfam" id="PF01479">
    <property type="entry name" value="S4"/>
    <property type="match status" value="1"/>
</dbReference>
<keyword evidence="4" id="KW-1185">Reference proteome</keyword>
<reference evidence="3" key="1">
    <citation type="submission" date="2021-01" db="EMBL/GenBank/DDBJ databases">
        <title>Genomic Encyclopedia of Type Strains, Phase IV (KMG-IV): sequencing the most valuable type-strain genomes for metagenomic binning, comparative biology and taxonomic classification.</title>
        <authorList>
            <person name="Goeker M."/>
        </authorList>
    </citation>
    <scope>NUCLEOTIDE SEQUENCE</scope>
    <source>
        <strain evidence="3">DSM 25523</strain>
    </source>
</reference>